<evidence type="ECO:0000259" key="1">
    <source>
        <dbReference type="Pfam" id="PF07811"/>
    </source>
</evidence>
<dbReference type="InterPro" id="IPR012495">
    <property type="entry name" value="TadE-like_dom"/>
</dbReference>
<sequence>MALLLPVLFLVMFLGMQAALYYQARTVAIAAAQEAARAAGAETGTTSAGIAAARAFVHGAGGDDVLSAVTVTGNRTATTATVTVRGHSMSVIPGWSPVVEQSASAAVERLT</sequence>
<accession>W9GPN0</accession>
<proteinExistence type="predicted"/>
<dbReference type="PATRIC" id="fig|584657.3.peg.1239"/>
<evidence type="ECO:0000313" key="2">
    <source>
        <dbReference type="EMBL" id="EWT06793.1"/>
    </source>
</evidence>
<feature type="domain" description="TadE-like" evidence="1">
    <location>
        <begin position="1"/>
        <end position="37"/>
    </location>
</feature>
<gene>
    <name evidence="2" type="ORF">N864_16750</name>
</gene>
<organism evidence="2 3">
    <name type="scientific">Intrasporangium chromatireducens Q5-1</name>
    <dbReference type="NCBI Taxonomy" id="584657"/>
    <lineage>
        <taxon>Bacteria</taxon>
        <taxon>Bacillati</taxon>
        <taxon>Actinomycetota</taxon>
        <taxon>Actinomycetes</taxon>
        <taxon>Micrococcales</taxon>
        <taxon>Intrasporangiaceae</taxon>
        <taxon>Intrasporangium</taxon>
    </lineage>
</organism>
<comment type="caution">
    <text evidence="2">The sequence shown here is derived from an EMBL/GenBank/DDBJ whole genome shotgun (WGS) entry which is preliminary data.</text>
</comment>
<dbReference type="Proteomes" id="UP000019494">
    <property type="component" value="Unassembled WGS sequence"/>
</dbReference>
<dbReference type="Pfam" id="PF07811">
    <property type="entry name" value="TadE"/>
    <property type="match status" value="1"/>
</dbReference>
<evidence type="ECO:0000313" key="3">
    <source>
        <dbReference type="Proteomes" id="UP000019494"/>
    </source>
</evidence>
<dbReference type="EMBL" id="AWQS01000032">
    <property type="protein sequence ID" value="EWT06793.1"/>
    <property type="molecule type" value="Genomic_DNA"/>
</dbReference>
<name>W9GPN0_9MICO</name>
<dbReference type="AlphaFoldDB" id="W9GPN0"/>
<reference evidence="3" key="1">
    <citation type="submission" date="2013-08" db="EMBL/GenBank/DDBJ databases">
        <title>Intrasporangium oryzae NRRL B-24470.</title>
        <authorList>
            <person name="Liu H."/>
            <person name="Wang G."/>
        </authorList>
    </citation>
    <scope>NUCLEOTIDE SEQUENCE [LARGE SCALE GENOMIC DNA]</scope>
    <source>
        <strain evidence="3">Q5-1</strain>
    </source>
</reference>
<keyword evidence="3" id="KW-1185">Reference proteome</keyword>
<protein>
    <submittedName>
        <fullName evidence="2">Membrane protein</fullName>
    </submittedName>
</protein>